<evidence type="ECO:0000313" key="3">
    <source>
        <dbReference type="Proteomes" id="UP000295601"/>
    </source>
</evidence>
<organism evidence="2 3">
    <name type="scientific">Leucobacter luti</name>
    <dbReference type="NCBI Taxonomy" id="340320"/>
    <lineage>
        <taxon>Bacteria</taxon>
        <taxon>Bacillati</taxon>
        <taxon>Actinomycetota</taxon>
        <taxon>Actinomycetes</taxon>
        <taxon>Micrococcales</taxon>
        <taxon>Microbacteriaceae</taxon>
        <taxon>Leucobacter</taxon>
    </lineage>
</organism>
<name>A0A4R6RWL8_9MICO</name>
<reference evidence="2 3" key="1">
    <citation type="submission" date="2019-03" db="EMBL/GenBank/DDBJ databases">
        <title>Genomic analyses of the natural microbiome of Caenorhabditis elegans.</title>
        <authorList>
            <person name="Samuel B."/>
        </authorList>
    </citation>
    <scope>NUCLEOTIDE SEQUENCE [LARGE SCALE GENOMIC DNA]</scope>
    <source>
        <strain evidence="2 3">JUb18</strain>
    </source>
</reference>
<keyword evidence="3" id="KW-1185">Reference proteome</keyword>
<protein>
    <submittedName>
        <fullName evidence="2">Uncharacterized protein</fullName>
    </submittedName>
</protein>
<comment type="caution">
    <text evidence="2">The sequence shown here is derived from an EMBL/GenBank/DDBJ whole genome shotgun (WGS) entry which is preliminary data.</text>
</comment>
<proteinExistence type="predicted"/>
<evidence type="ECO:0000313" key="2">
    <source>
        <dbReference type="EMBL" id="TDP91439.1"/>
    </source>
</evidence>
<sequence length="73" mass="7658">MARTQAAPGCRVAQCTCGTAAPHRRSAAAPHRESLPARVAAAGVLHTRRTGSARNFSDLGLIQERASKPRLAP</sequence>
<dbReference type="AlphaFoldDB" id="A0A4R6RWL8"/>
<feature type="region of interest" description="Disordered" evidence="1">
    <location>
        <begin position="49"/>
        <end position="73"/>
    </location>
</feature>
<dbReference type="EMBL" id="SNYA01000005">
    <property type="protein sequence ID" value="TDP91439.1"/>
    <property type="molecule type" value="Genomic_DNA"/>
</dbReference>
<evidence type="ECO:0000256" key="1">
    <source>
        <dbReference type="SAM" id="MobiDB-lite"/>
    </source>
</evidence>
<gene>
    <name evidence="2" type="ORF">EDF62_2054</name>
</gene>
<accession>A0A4R6RWL8</accession>
<dbReference type="Proteomes" id="UP000295601">
    <property type="component" value="Unassembled WGS sequence"/>
</dbReference>